<dbReference type="AlphaFoldDB" id="E8LN24"/>
<dbReference type="PANTHER" id="PTHR33202">
    <property type="entry name" value="ZINC UPTAKE REGULATION PROTEIN"/>
    <property type="match status" value="1"/>
</dbReference>
<evidence type="ECO:0000256" key="8">
    <source>
        <dbReference type="PIRSR" id="PIRSR602481-2"/>
    </source>
</evidence>
<dbReference type="eggNOG" id="COG0735">
    <property type="taxonomic scope" value="Bacteria"/>
</dbReference>
<keyword evidence="5 10" id="KW-0238">DNA-binding</keyword>
<dbReference type="InterPro" id="IPR036388">
    <property type="entry name" value="WH-like_DNA-bd_sf"/>
</dbReference>
<keyword evidence="7 10" id="KW-0479">Metal-binding</keyword>
<dbReference type="PROSITE" id="PS50157">
    <property type="entry name" value="ZINC_FINGER_C2H2_2"/>
    <property type="match status" value="1"/>
</dbReference>
<comment type="cofactor">
    <cofactor evidence="7">
        <name>Zn(2+)</name>
        <dbReference type="ChEBI" id="CHEBI:29105"/>
    </cofactor>
    <text evidence="7">Binds 1 zinc ion per subunit.</text>
</comment>
<dbReference type="GO" id="GO:0000976">
    <property type="term" value="F:transcription cis-regulatory region binding"/>
    <property type="evidence" value="ECO:0007669"/>
    <property type="project" value="TreeGrafter"/>
</dbReference>
<evidence type="ECO:0000313" key="13">
    <source>
        <dbReference type="Proteomes" id="UP000018458"/>
    </source>
</evidence>
<keyword evidence="13" id="KW-1185">Reference proteome</keyword>
<evidence type="ECO:0000256" key="6">
    <source>
        <dbReference type="ARBA" id="ARBA00023163"/>
    </source>
</evidence>
<dbReference type="GO" id="GO:0045892">
    <property type="term" value="P:negative regulation of DNA-templated transcription"/>
    <property type="evidence" value="ECO:0007669"/>
    <property type="project" value="TreeGrafter"/>
</dbReference>
<dbReference type="GO" id="GO:1900376">
    <property type="term" value="P:regulation of secondary metabolite biosynthetic process"/>
    <property type="evidence" value="ECO:0007669"/>
    <property type="project" value="TreeGrafter"/>
</dbReference>
<evidence type="ECO:0000256" key="4">
    <source>
        <dbReference type="ARBA" id="ARBA00023015"/>
    </source>
</evidence>
<feature type="binding site" evidence="8">
    <location>
        <position position="113"/>
    </location>
    <ligand>
        <name>Fe cation</name>
        <dbReference type="ChEBI" id="CHEBI:24875"/>
    </ligand>
</feature>
<keyword evidence="3 7" id="KW-0862">Zinc</keyword>
<dbReference type="EMBL" id="AEVO01000156">
    <property type="protein sequence ID" value="EFY06085.1"/>
    <property type="molecule type" value="Genomic_DNA"/>
</dbReference>
<dbReference type="HOGENOM" id="CLU_096072_4_2_6"/>
<sequence>MKNRNTIQGALILEKVKNLKGHACAEEIYEAVTHEHPNISKATVYRNLNRLSEQGQIHKIEVPGSPDNFEFRTVLHYHVKCERCGRIFDVDMPYNHHLEDHIANKHGFIFTGHDIIFKGFCPDCQKDLHKKHNY</sequence>
<organism evidence="12 13">
    <name type="scientific">Succinatimonas hippei (strain DSM 22608 / JCM 16073 / KCTC 15190 / YIT 12066)</name>
    <dbReference type="NCBI Taxonomy" id="762983"/>
    <lineage>
        <taxon>Bacteria</taxon>
        <taxon>Pseudomonadati</taxon>
        <taxon>Pseudomonadota</taxon>
        <taxon>Gammaproteobacteria</taxon>
        <taxon>Aeromonadales</taxon>
        <taxon>Succinivibrionaceae</taxon>
        <taxon>Succinatimonas</taxon>
    </lineage>
</organism>
<evidence type="ECO:0000256" key="9">
    <source>
        <dbReference type="PROSITE-ProRule" id="PRU00042"/>
    </source>
</evidence>
<dbReference type="Proteomes" id="UP000018458">
    <property type="component" value="Unassembled WGS sequence"/>
</dbReference>
<feature type="binding site" evidence="7">
    <location>
        <position position="124"/>
    </location>
    <ligand>
        <name>Zn(2+)</name>
        <dbReference type="ChEBI" id="CHEBI:29105"/>
    </ligand>
</feature>
<keyword evidence="6 10" id="KW-0804">Transcription</keyword>
<proteinExistence type="inferred from homology"/>
<dbReference type="InterPro" id="IPR043135">
    <property type="entry name" value="Fur_C"/>
</dbReference>
<dbReference type="GO" id="GO:0005737">
    <property type="term" value="C:cytoplasm"/>
    <property type="evidence" value="ECO:0007669"/>
    <property type="project" value="UniProtKB-SubCell"/>
</dbReference>
<dbReference type="CDD" id="cd07153">
    <property type="entry name" value="Fur_like"/>
    <property type="match status" value="1"/>
</dbReference>
<comment type="caution">
    <text evidence="12">The sequence shown here is derived from an EMBL/GenBank/DDBJ whole genome shotgun (WGS) entry which is preliminary data.</text>
</comment>
<dbReference type="InterPro" id="IPR002481">
    <property type="entry name" value="FUR"/>
</dbReference>
<evidence type="ECO:0000256" key="5">
    <source>
        <dbReference type="ARBA" id="ARBA00023125"/>
    </source>
</evidence>
<feature type="binding site" evidence="7">
    <location>
        <position position="84"/>
    </location>
    <ligand>
        <name>Zn(2+)</name>
        <dbReference type="ChEBI" id="CHEBI:29105"/>
    </ligand>
</feature>
<evidence type="ECO:0000259" key="11">
    <source>
        <dbReference type="PROSITE" id="PS50157"/>
    </source>
</evidence>
<accession>E8LN24</accession>
<evidence type="ECO:0000256" key="1">
    <source>
        <dbReference type="ARBA" id="ARBA00007957"/>
    </source>
</evidence>
<comment type="subcellular location">
    <subcellularLocation>
        <location evidence="10">Cytoplasm</location>
    </subcellularLocation>
</comment>
<keyword evidence="8 10" id="KW-0408">Iron</keyword>
<name>E8LN24_SUCHY</name>
<keyword evidence="4 10" id="KW-0805">Transcription regulation</keyword>
<evidence type="ECO:0000256" key="7">
    <source>
        <dbReference type="PIRSR" id="PIRSR602481-1"/>
    </source>
</evidence>
<evidence type="ECO:0000313" key="12">
    <source>
        <dbReference type="EMBL" id="EFY06085.1"/>
    </source>
</evidence>
<protein>
    <recommendedName>
        <fullName evidence="10">Ferric uptake regulation protein</fullName>
    </recommendedName>
</protein>
<dbReference type="SUPFAM" id="SSF46785">
    <property type="entry name" value="Winged helix' DNA-binding domain"/>
    <property type="match status" value="1"/>
</dbReference>
<comment type="cofactor">
    <cofactor evidence="8">
        <name>Mn(2+)</name>
        <dbReference type="ChEBI" id="CHEBI:29035"/>
    </cofactor>
    <cofactor evidence="8">
        <name>Fe(2+)</name>
        <dbReference type="ChEBI" id="CHEBI:29033"/>
    </cofactor>
    <text evidence="8">Binds 1 Mn(2+) or Fe(2+) ion per subunit.</text>
</comment>
<feature type="domain" description="C2H2-type" evidence="11">
    <location>
        <begin position="79"/>
        <end position="106"/>
    </location>
</feature>
<dbReference type="Gene3D" id="1.10.10.10">
    <property type="entry name" value="Winged helix-like DNA-binding domain superfamily/Winged helix DNA-binding domain"/>
    <property type="match status" value="1"/>
</dbReference>
<dbReference type="InterPro" id="IPR036390">
    <property type="entry name" value="WH_DNA-bd_sf"/>
</dbReference>
<dbReference type="Gene3D" id="3.30.1490.190">
    <property type="match status" value="1"/>
</dbReference>
<comment type="similarity">
    <text evidence="1 10">Belongs to the Fur family.</text>
</comment>
<keyword evidence="9" id="KW-0863">Zinc-finger</keyword>
<evidence type="ECO:0000256" key="10">
    <source>
        <dbReference type="RuleBase" id="RU364037"/>
    </source>
</evidence>
<reference evidence="12 13" key="1">
    <citation type="submission" date="2011-01" db="EMBL/GenBank/DDBJ databases">
        <authorList>
            <person name="Weinstock G."/>
            <person name="Sodergren E."/>
            <person name="Clifton S."/>
            <person name="Fulton L."/>
            <person name="Fulton B."/>
            <person name="Courtney L."/>
            <person name="Fronick C."/>
            <person name="Harrison M."/>
            <person name="Strong C."/>
            <person name="Farmer C."/>
            <person name="Delahaunty K."/>
            <person name="Markovic C."/>
            <person name="Hall O."/>
            <person name="Minx P."/>
            <person name="Tomlinson C."/>
            <person name="Mitreva M."/>
            <person name="Hou S."/>
            <person name="Chen J."/>
            <person name="Wollam A."/>
            <person name="Pepin K.H."/>
            <person name="Johnson M."/>
            <person name="Bhonagiri V."/>
            <person name="Zhang X."/>
            <person name="Suruliraj S."/>
            <person name="Warren W."/>
            <person name="Chinwalla A."/>
            <person name="Mardis E.R."/>
            <person name="Wilson R.K."/>
        </authorList>
    </citation>
    <scope>NUCLEOTIDE SEQUENCE [LARGE SCALE GENOMIC DNA]</scope>
    <source>
        <strain evidence="13">DSM 22608 / JCM 16073 / KCTC 15190 / YIT 12066</strain>
    </source>
</reference>
<evidence type="ECO:0000256" key="2">
    <source>
        <dbReference type="ARBA" id="ARBA00022491"/>
    </source>
</evidence>
<dbReference type="InterPro" id="IPR013087">
    <property type="entry name" value="Znf_C2H2_type"/>
</dbReference>
<dbReference type="PANTHER" id="PTHR33202:SF22">
    <property type="entry name" value="HYDROGEN PEROXIDE SENSITIVE REPRESSOR"/>
    <property type="match status" value="1"/>
</dbReference>
<keyword evidence="10" id="KW-0963">Cytoplasm</keyword>
<feature type="binding site" evidence="7">
    <location>
        <position position="81"/>
    </location>
    <ligand>
        <name>Zn(2+)</name>
        <dbReference type="ChEBI" id="CHEBI:29105"/>
    </ligand>
</feature>
<dbReference type="Pfam" id="PF01475">
    <property type="entry name" value="FUR"/>
    <property type="match status" value="1"/>
</dbReference>
<dbReference type="GO" id="GO:0003700">
    <property type="term" value="F:DNA-binding transcription factor activity"/>
    <property type="evidence" value="ECO:0007669"/>
    <property type="project" value="UniProtKB-UniRule"/>
</dbReference>
<feature type="binding site" evidence="7">
    <location>
        <position position="121"/>
    </location>
    <ligand>
        <name>Zn(2+)</name>
        <dbReference type="ChEBI" id="CHEBI:29105"/>
    </ligand>
</feature>
<dbReference type="PROSITE" id="PS00028">
    <property type="entry name" value="ZINC_FINGER_C2H2_1"/>
    <property type="match status" value="1"/>
</dbReference>
<dbReference type="OrthoDB" id="8659436at2"/>
<dbReference type="RefSeq" id="WP_009144312.1">
    <property type="nucleotide sequence ID" value="NZ_GL831075.1"/>
</dbReference>
<comment type="subunit">
    <text evidence="10">Homodimer.</text>
</comment>
<dbReference type="GO" id="GO:0008270">
    <property type="term" value="F:zinc ion binding"/>
    <property type="evidence" value="ECO:0007669"/>
    <property type="project" value="UniProtKB-KW"/>
</dbReference>
<gene>
    <name evidence="10" type="primary">fur</name>
    <name evidence="12" type="ORF">HMPREF9444_02177</name>
</gene>
<evidence type="ECO:0000256" key="3">
    <source>
        <dbReference type="ARBA" id="ARBA00022833"/>
    </source>
</evidence>
<keyword evidence="2 10" id="KW-0678">Repressor</keyword>
<dbReference type="STRING" id="762983.HMPREF9444_02177"/>